<dbReference type="Proteomes" id="UP000078200">
    <property type="component" value="Unassembled WGS sequence"/>
</dbReference>
<keyword evidence="2" id="KW-1185">Reference proteome</keyword>
<reference evidence="1" key="1">
    <citation type="submission" date="2020-05" db="UniProtKB">
        <authorList>
            <consortium name="EnsemblMetazoa"/>
        </authorList>
    </citation>
    <scope>IDENTIFICATION</scope>
    <source>
        <strain evidence="1">TTRI</strain>
    </source>
</reference>
<protein>
    <submittedName>
        <fullName evidence="1">Uncharacterized protein</fullName>
    </submittedName>
</protein>
<accession>A0A1A9VIJ0</accession>
<proteinExistence type="predicted"/>
<evidence type="ECO:0000313" key="2">
    <source>
        <dbReference type="Proteomes" id="UP000078200"/>
    </source>
</evidence>
<evidence type="ECO:0000313" key="1">
    <source>
        <dbReference type="EnsemblMetazoa" id="GAUT038586-PA"/>
    </source>
</evidence>
<sequence length="148" mass="16364">MNVKLYAIPPTIQNRKTMDWNALPLYYIYKTLRRQAVQRIWQLDEITDLAAPVLGQWHINKGGVKSNIVKSEKCRYDEGLLLLPSKIDELITADNAGAVPDLGTLPCRAFQAGNLTHVHVATSEAAGKSRGGDTHGLGYNVNVTLNDH</sequence>
<organism evidence="1 2">
    <name type="scientific">Glossina austeni</name>
    <name type="common">Savannah tsetse fly</name>
    <dbReference type="NCBI Taxonomy" id="7395"/>
    <lineage>
        <taxon>Eukaryota</taxon>
        <taxon>Metazoa</taxon>
        <taxon>Ecdysozoa</taxon>
        <taxon>Arthropoda</taxon>
        <taxon>Hexapoda</taxon>
        <taxon>Insecta</taxon>
        <taxon>Pterygota</taxon>
        <taxon>Neoptera</taxon>
        <taxon>Endopterygota</taxon>
        <taxon>Diptera</taxon>
        <taxon>Brachycera</taxon>
        <taxon>Muscomorpha</taxon>
        <taxon>Hippoboscoidea</taxon>
        <taxon>Glossinidae</taxon>
        <taxon>Glossina</taxon>
    </lineage>
</organism>
<dbReference type="VEuPathDB" id="VectorBase:GAUT038586"/>
<dbReference type="EnsemblMetazoa" id="GAUT038586-RA">
    <property type="protein sequence ID" value="GAUT038586-PA"/>
    <property type="gene ID" value="GAUT038586"/>
</dbReference>
<name>A0A1A9VIJ0_GLOAU</name>
<dbReference type="AlphaFoldDB" id="A0A1A9VIJ0"/>